<organism evidence="1">
    <name type="scientific">Aspergillus niger</name>
    <dbReference type="NCBI Taxonomy" id="5061"/>
    <lineage>
        <taxon>Eukaryota</taxon>
        <taxon>Fungi</taxon>
        <taxon>Dikarya</taxon>
        <taxon>Ascomycota</taxon>
        <taxon>Pezizomycotina</taxon>
        <taxon>Eurotiomycetes</taxon>
        <taxon>Eurotiomycetidae</taxon>
        <taxon>Eurotiales</taxon>
        <taxon>Aspergillaceae</taxon>
        <taxon>Aspergillus</taxon>
        <taxon>Aspergillus subgen. Circumdati</taxon>
    </lineage>
</organism>
<dbReference type="KEGG" id="ang:An04g01030"/>
<dbReference type="VEuPathDB" id="FungiDB:An04g01030"/>
<dbReference type="RefSeq" id="XP_059600468.1">
    <property type="nucleotide sequence ID" value="XM_059747300.1"/>
</dbReference>
<evidence type="ECO:0000313" key="1">
    <source>
        <dbReference type="RefSeq" id="XP_059600468.1"/>
    </source>
</evidence>
<dbReference type="GeneID" id="84590812"/>
<accession>A0AAJ8DY66</accession>
<sequence>MTEPRLLILLSRDVDEVDLVWRTEHITGIINLVHAQQDSESQKYTCDARRKQRKLSEDVTFVFSEHHVHDAYDSVSGQLTMEVA</sequence>
<reference evidence="1" key="2">
    <citation type="submission" date="2025-08" db="UniProtKB">
        <authorList>
            <consortium name="RefSeq"/>
        </authorList>
    </citation>
    <scope>IDENTIFICATION</scope>
</reference>
<name>A0AAJ8DY66_ASPNG</name>
<gene>
    <name evidence="1" type="ORF">An04g01030</name>
</gene>
<reference evidence="1" key="1">
    <citation type="submission" date="2025-02" db="EMBL/GenBank/DDBJ databases">
        <authorList>
            <consortium name="NCBI Genome Project"/>
        </authorList>
    </citation>
    <scope>NUCLEOTIDE SEQUENCE</scope>
</reference>
<proteinExistence type="predicted"/>
<protein>
    <submittedName>
        <fullName evidence="1">Uncharacterized protein</fullName>
    </submittedName>
</protein>
<dbReference type="AlphaFoldDB" id="A0AAJ8DY66"/>